<accession>A0A3D9IJH5</accession>
<dbReference type="InterPro" id="IPR051465">
    <property type="entry name" value="Cell_Envelope_Struct_Comp"/>
</dbReference>
<proteinExistence type="predicted"/>
<sequence>MDKLFANARKCWIVTLIIGLFGVSLPPFAGAAVGGGGYSQPPWKEVDQSSPGPVARFASAMAFDEDSGSTLLFGGVDINYDDLDDTWMWDGQRWTDVTPADPSDSPSTRIYGEMAYAGPGKGILLFGGNDAAGIFNETWLWDGTKWSNVTPADTSANYPPGRIEFSMTYIGDGEVLLYGGWGENGDLKDTWIWNGTSWRDATPADPNDSPTTINRTSIAYDKKNDQVVLFGGYTSNFPYVSNTTWIWDGLKWNLRAPAASPAPRVFASMAYDSNLEKVILVGGEAGYIPKDDVWFWDGMNWTEQTEANLPQLSLSNMVFDSGRGQSVLFSGYSEDYLFEKTWTHRISAVSNVGVASGSNAGEAAADWIVEFDTGAYGALEGGSDTLTLHVPSGTTLPASNLNYTINGTASSALIQNAAEEATITLPQNVSANSRVSVAIRGVANPPAGSYGSENFTVSTSQDIVVASAASGLNFLVPDHIAVGATPAQVLTGDSVSVTGVVYGVGGLPVSGVGVDLAASSGSFGSASAMTDANGRFSALFTAPSSAGDVTITAALRANPAVAATVAVRVNARSNGGNGGGSGGGSSGAGAKPVTVEDPADPSSSPDIEEPKPAFTDIAGHWGEADILDAARKGIVEGYPDGSYRPNRTVTRAEFAVMLTNALKLSNQGTILSFKDADRIGQWARAAVAQAAGAGLIQGDANGNFRPDALITRAEMAVMVARALSLAADARSAGFADDRDIPDWAVGAAAEMKKLDIMRGKGDNGFFPKDPATRAEAATVLLKTLAAIAQK</sequence>
<dbReference type="SUPFAM" id="SSF49373">
    <property type="entry name" value="Invasin/intimin cell-adhesion fragments"/>
    <property type="match status" value="1"/>
</dbReference>
<dbReference type="SUPFAM" id="SSF117281">
    <property type="entry name" value="Kelch motif"/>
    <property type="match status" value="1"/>
</dbReference>
<evidence type="ECO:0000259" key="2">
    <source>
        <dbReference type="PROSITE" id="PS51272"/>
    </source>
</evidence>
<feature type="domain" description="SLH" evidence="2">
    <location>
        <begin position="734"/>
        <end position="790"/>
    </location>
</feature>
<protein>
    <submittedName>
        <fullName evidence="3">Galactose oxidase-like protein</fullName>
    </submittedName>
</protein>
<dbReference type="InterPro" id="IPR008964">
    <property type="entry name" value="Invasin/intimin_cell_adhesion"/>
</dbReference>
<evidence type="ECO:0000313" key="3">
    <source>
        <dbReference type="EMBL" id="RED61954.1"/>
    </source>
</evidence>
<dbReference type="Proteomes" id="UP000256977">
    <property type="component" value="Unassembled WGS sequence"/>
</dbReference>
<dbReference type="InterPro" id="IPR015915">
    <property type="entry name" value="Kelch-typ_b-propeller"/>
</dbReference>
<dbReference type="EMBL" id="QRDZ01000028">
    <property type="protein sequence ID" value="RED61954.1"/>
    <property type="molecule type" value="Genomic_DNA"/>
</dbReference>
<dbReference type="PANTHER" id="PTHR43308">
    <property type="entry name" value="OUTER MEMBRANE PROTEIN ALPHA-RELATED"/>
    <property type="match status" value="1"/>
</dbReference>
<dbReference type="InterPro" id="IPR011043">
    <property type="entry name" value="Gal_Oxase/kelch_b-propeller"/>
</dbReference>
<dbReference type="PANTHER" id="PTHR43308:SF5">
    <property type="entry name" value="S-LAYER PROTEIN _ PEPTIDOGLYCAN ENDO-BETA-N-ACETYLGLUCOSAMINIDASE"/>
    <property type="match status" value="1"/>
</dbReference>
<feature type="region of interest" description="Disordered" evidence="1">
    <location>
        <begin position="573"/>
        <end position="613"/>
    </location>
</feature>
<name>A0A3D9IJH5_9BACL</name>
<dbReference type="Pfam" id="PF00395">
    <property type="entry name" value="SLH"/>
    <property type="match status" value="3"/>
</dbReference>
<dbReference type="Gene3D" id="2.120.10.80">
    <property type="entry name" value="Kelch-type beta propeller"/>
    <property type="match status" value="2"/>
</dbReference>
<dbReference type="PROSITE" id="PS51272">
    <property type="entry name" value="SLH"/>
    <property type="match status" value="3"/>
</dbReference>
<keyword evidence="4" id="KW-1185">Reference proteome</keyword>
<evidence type="ECO:0000256" key="1">
    <source>
        <dbReference type="SAM" id="MobiDB-lite"/>
    </source>
</evidence>
<feature type="domain" description="SLH" evidence="2">
    <location>
        <begin position="673"/>
        <end position="733"/>
    </location>
</feature>
<gene>
    <name evidence="3" type="ORF">DFP98_12863</name>
</gene>
<feature type="compositionally biased region" description="Gly residues" evidence="1">
    <location>
        <begin position="575"/>
        <end position="587"/>
    </location>
</feature>
<dbReference type="RefSeq" id="WP_116063982.1">
    <property type="nucleotide sequence ID" value="NZ_QRDZ01000028.1"/>
</dbReference>
<dbReference type="Pfam" id="PF24681">
    <property type="entry name" value="Kelch_KLHDC2_KLHL20_DRC7"/>
    <property type="match status" value="1"/>
</dbReference>
<organism evidence="3 4">
    <name type="scientific">Cohnella phaseoli</name>
    <dbReference type="NCBI Taxonomy" id="456490"/>
    <lineage>
        <taxon>Bacteria</taxon>
        <taxon>Bacillati</taxon>
        <taxon>Bacillota</taxon>
        <taxon>Bacilli</taxon>
        <taxon>Bacillales</taxon>
        <taxon>Paenibacillaceae</taxon>
        <taxon>Cohnella</taxon>
    </lineage>
</organism>
<dbReference type="SUPFAM" id="SSF50965">
    <property type="entry name" value="Galactose oxidase, central domain"/>
    <property type="match status" value="1"/>
</dbReference>
<dbReference type="Gene3D" id="2.60.40.10">
    <property type="entry name" value="Immunoglobulins"/>
    <property type="match status" value="1"/>
</dbReference>
<reference evidence="3 4" key="1">
    <citation type="submission" date="2018-07" db="EMBL/GenBank/DDBJ databases">
        <title>Genomic Encyclopedia of Type Strains, Phase III (KMG-III): the genomes of soil and plant-associated and newly described type strains.</title>
        <authorList>
            <person name="Whitman W."/>
        </authorList>
    </citation>
    <scope>NUCLEOTIDE SEQUENCE [LARGE SCALE GENOMIC DNA]</scope>
    <source>
        <strain evidence="3 4">CECT 7287</strain>
    </source>
</reference>
<comment type="caution">
    <text evidence="3">The sequence shown here is derived from an EMBL/GenBank/DDBJ whole genome shotgun (WGS) entry which is preliminary data.</text>
</comment>
<dbReference type="OrthoDB" id="504962at2"/>
<dbReference type="InterPro" id="IPR001119">
    <property type="entry name" value="SLH_dom"/>
</dbReference>
<feature type="domain" description="SLH" evidence="2">
    <location>
        <begin position="609"/>
        <end position="672"/>
    </location>
</feature>
<evidence type="ECO:0000313" key="4">
    <source>
        <dbReference type="Proteomes" id="UP000256977"/>
    </source>
</evidence>
<dbReference type="AlphaFoldDB" id="A0A3D9IJH5"/>
<dbReference type="InterPro" id="IPR013783">
    <property type="entry name" value="Ig-like_fold"/>
</dbReference>